<evidence type="ECO:0000313" key="4">
    <source>
        <dbReference type="Proteomes" id="UP000504635"/>
    </source>
</evidence>
<dbReference type="RefSeq" id="XP_030757049.1">
    <property type="nucleotide sequence ID" value="XM_030901189.1"/>
</dbReference>
<evidence type="ECO:0000313" key="5">
    <source>
        <dbReference type="RefSeq" id="XP_030757049.1"/>
    </source>
</evidence>
<feature type="signal peptide" evidence="3">
    <location>
        <begin position="1"/>
        <end position="17"/>
    </location>
</feature>
<dbReference type="InterPro" id="IPR000618">
    <property type="entry name" value="Insect_cuticle"/>
</dbReference>
<accession>A0A6J2Y2B4</accession>
<dbReference type="Proteomes" id="UP000504635">
    <property type="component" value="Unplaced"/>
</dbReference>
<keyword evidence="1 2" id="KW-0193">Cuticle</keyword>
<keyword evidence="4" id="KW-1185">Reference proteome</keyword>
<gene>
    <name evidence="5" type="primary">LOC115882917</name>
</gene>
<sequence>MLCKVAVISGLLAIVLSASVPNHTEIPIVSQESDVQPDGSYKWSYESADGTKQEQTATLKQTANGTVEAIQGSVTWVDPQGGQHHLSYTADESGFQAQGDDIPVPPEVPVAIARALQNITSSPQTTTITY</sequence>
<dbReference type="PANTHER" id="PTHR10380:SF173">
    <property type="entry name" value="CUTICULAR PROTEIN 47EF, ISOFORM C-RELATED"/>
    <property type="match status" value="1"/>
</dbReference>
<dbReference type="GO" id="GO:0062129">
    <property type="term" value="C:chitin-based extracellular matrix"/>
    <property type="evidence" value="ECO:0007669"/>
    <property type="project" value="TreeGrafter"/>
</dbReference>
<dbReference type="PRINTS" id="PR00947">
    <property type="entry name" value="CUTICLE"/>
</dbReference>
<dbReference type="InParanoid" id="A0A6J2Y2B4"/>
<protein>
    <submittedName>
        <fullName evidence="5">Endocuticle structural glycoprotein ABD-4-like</fullName>
    </submittedName>
</protein>
<reference evidence="5" key="1">
    <citation type="submission" date="2025-08" db="UniProtKB">
        <authorList>
            <consortium name="RefSeq"/>
        </authorList>
    </citation>
    <scope>IDENTIFICATION</scope>
    <source>
        <tissue evidence="5">Gonads</tissue>
    </source>
</reference>
<feature type="chain" id="PRO_5026828988" evidence="3">
    <location>
        <begin position="18"/>
        <end position="130"/>
    </location>
</feature>
<evidence type="ECO:0000256" key="1">
    <source>
        <dbReference type="ARBA" id="ARBA00022460"/>
    </source>
</evidence>
<dbReference type="OrthoDB" id="6379191at2759"/>
<evidence type="ECO:0000256" key="3">
    <source>
        <dbReference type="SAM" id="SignalP"/>
    </source>
</evidence>
<dbReference type="PROSITE" id="PS51155">
    <property type="entry name" value="CHIT_BIND_RR_2"/>
    <property type="match status" value="1"/>
</dbReference>
<dbReference type="InterPro" id="IPR050468">
    <property type="entry name" value="Cuticle_Struct_Prot"/>
</dbReference>
<dbReference type="GO" id="GO:0008010">
    <property type="term" value="F:structural constituent of chitin-based larval cuticle"/>
    <property type="evidence" value="ECO:0007669"/>
    <property type="project" value="TreeGrafter"/>
</dbReference>
<dbReference type="GeneID" id="115882917"/>
<keyword evidence="3" id="KW-0732">Signal</keyword>
<dbReference type="PANTHER" id="PTHR10380">
    <property type="entry name" value="CUTICLE PROTEIN"/>
    <property type="match status" value="1"/>
</dbReference>
<name>A0A6J2Y2B4_SITOR</name>
<dbReference type="Pfam" id="PF00379">
    <property type="entry name" value="Chitin_bind_4"/>
    <property type="match status" value="1"/>
</dbReference>
<proteinExistence type="predicted"/>
<evidence type="ECO:0000256" key="2">
    <source>
        <dbReference type="PROSITE-ProRule" id="PRU00497"/>
    </source>
</evidence>
<dbReference type="KEGG" id="soy:115882917"/>
<organism evidence="4 5">
    <name type="scientific">Sitophilus oryzae</name>
    <name type="common">Rice weevil</name>
    <name type="synonym">Curculio oryzae</name>
    <dbReference type="NCBI Taxonomy" id="7048"/>
    <lineage>
        <taxon>Eukaryota</taxon>
        <taxon>Metazoa</taxon>
        <taxon>Ecdysozoa</taxon>
        <taxon>Arthropoda</taxon>
        <taxon>Hexapoda</taxon>
        <taxon>Insecta</taxon>
        <taxon>Pterygota</taxon>
        <taxon>Neoptera</taxon>
        <taxon>Endopterygota</taxon>
        <taxon>Coleoptera</taxon>
        <taxon>Polyphaga</taxon>
        <taxon>Cucujiformia</taxon>
        <taxon>Curculionidae</taxon>
        <taxon>Dryophthorinae</taxon>
        <taxon>Sitophilus</taxon>
    </lineage>
</organism>
<dbReference type="AlphaFoldDB" id="A0A6J2Y2B4"/>